<comment type="caution">
    <text evidence="4">Lacks conserved residue(s) required for the propagation of feature annotation.</text>
</comment>
<organism evidence="7 8">
    <name type="scientific">Tumebacillus avium</name>
    <dbReference type="NCBI Taxonomy" id="1903704"/>
    <lineage>
        <taxon>Bacteria</taxon>
        <taxon>Bacillati</taxon>
        <taxon>Bacillota</taxon>
        <taxon>Bacilli</taxon>
        <taxon>Bacillales</taxon>
        <taxon>Alicyclobacillaceae</taxon>
        <taxon>Tumebacillus</taxon>
    </lineage>
</organism>
<dbReference type="GO" id="GO:0030429">
    <property type="term" value="F:kynureninase activity"/>
    <property type="evidence" value="ECO:0007669"/>
    <property type="project" value="UniProtKB-UniRule"/>
</dbReference>
<feature type="binding site" evidence="4">
    <location>
        <position position="102"/>
    </location>
    <ligand>
        <name>pyridoxal 5'-phosphate</name>
        <dbReference type="ChEBI" id="CHEBI:597326"/>
    </ligand>
</feature>
<dbReference type="InterPro" id="IPR010111">
    <property type="entry name" value="Kynureninase"/>
</dbReference>
<evidence type="ECO:0000256" key="3">
    <source>
        <dbReference type="ARBA" id="ARBA00022898"/>
    </source>
</evidence>
<dbReference type="PIRSF" id="PIRSF038800">
    <property type="entry name" value="KYNU"/>
    <property type="match status" value="1"/>
</dbReference>
<evidence type="ECO:0000256" key="4">
    <source>
        <dbReference type="HAMAP-Rule" id="MF_01970"/>
    </source>
</evidence>
<dbReference type="InterPro" id="IPR015422">
    <property type="entry name" value="PyrdxlP-dep_Trfase_small"/>
</dbReference>
<gene>
    <name evidence="4" type="primary">kynU</name>
    <name evidence="7" type="ORF">CBW65_18810</name>
</gene>
<comment type="catalytic activity">
    <reaction evidence="6">
        <text>3-hydroxy-L-kynurenine + H2O = 3-hydroxyanthranilate + L-alanine + H(+)</text>
        <dbReference type="Rhea" id="RHEA:25143"/>
        <dbReference type="ChEBI" id="CHEBI:15377"/>
        <dbReference type="ChEBI" id="CHEBI:15378"/>
        <dbReference type="ChEBI" id="CHEBI:36559"/>
        <dbReference type="ChEBI" id="CHEBI:57972"/>
        <dbReference type="ChEBI" id="CHEBI:58125"/>
        <dbReference type="EC" id="3.7.1.3"/>
    </reaction>
</comment>
<dbReference type="PANTHER" id="PTHR14084:SF0">
    <property type="entry name" value="KYNURENINASE"/>
    <property type="match status" value="1"/>
</dbReference>
<sequence length="426" mass="47622">MREELTLEYAKQLDAGDELKAFRERFYLQPGTIYLDGNSLGLMSKDAEQAALQVLNDWKTLGIEGWMDAEQPWFYLAEELGRMQAELVGAKPEEVVVTGSTTINLHNLVATFFAPQGRRNKILADELNFPSDIYALQSQLLLKGLDPAEHLVQVKSRDGRMIDEADIIAAMTDEIALVVLPAVLYRSGQLLDIEKLTAAAHERGILIGFDCCHSIGAVPHQFSRHVVDFAFWCNYKYVNGGPGSAAGLYVNERHFGKRPGLTGWFGYRKDKQFDMVHEFEGAPSAGAWQIGTTHLLSTAPILGSLRIFHEAGIERLRAKSLRQTEYFMQLVDELLPASLGFALGNPRAADRRGGHISLEHPEAVRICKALKARGIVPDFRAPNVVRLAPVALYNTFEEIWQTVQALKEIIENKEYEKFELGRNVVA</sequence>
<comment type="similarity">
    <text evidence="4 6">Belongs to the kynureninase family.</text>
</comment>
<dbReference type="UniPathway" id="UPA00334">
    <property type="reaction ID" value="UER00455"/>
</dbReference>
<dbReference type="NCBIfam" id="TIGR01814">
    <property type="entry name" value="kynureninase"/>
    <property type="match status" value="1"/>
</dbReference>
<comment type="catalytic activity">
    <reaction evidence="4 6">
        <text>L-kynurenine + H2O = anthranilate + L-alanine + H(+)</text>
        <dbReference type="Rhea" id="RHEA:16813"/>
        <dbReference type="ChEBI" id="CHEBI:15377"/>
        <dbReference type="ChEBI" id="CHEBI:15378"/>
        <dbReference type="ChEBI" id="CHEBI:16567"/>
        <dbReference type="ChEBI" id="CHEBI:57959"/>
        <dbReference type="ChEBI" id="CHEBI:57972"/>
        <dbReference type="EC" id="3.7.1.3"/>
    </reaction>
</comment>
<feature type="binding site" evidence="4">
    <location>
        <position position="235"/>
    </location>
    <ligand>
        <name>pyridoxal 5'-phosphate</name>
        <dbReference type="ChEBI" id="CHEBI:597326"/>
    </ligand>
</feature>
<dbReference type="GO" id="GO:0030170">
    <property type="term" value="F:pyridoxal phosphate binding"/>
    <property type="evidence" value="ECO:0007669"/>
    <property type="project" value="UniProtKB-UniRule"/>
</dbReference>
<dbReference type="GO" id="GO:0019441">
    <property type="term" value="P:L-tryptophan catabolic process to kynurenine"/>
    <property type="evidence" value="ECO:0007669"/>
    <property type="project" value="TreeGrafter"/>
</dbReference>
<proteinExistence type="inferred from homology"/>
<evidence type="ECO:0000256" key="1">
    <source>
        <dbReference type="ARBA" id="ARBA00022642"/>
    </source>
</evidence>
<name>A0A1Y0IQB0_9BACL</name>
<feature type="binding site" evidence="4">
    <location>
        <position position="213"/>
    </location>
    <ligand>
        <name>pyridoxal 5'-phosphate</name>
        <dbReference type="ChEBI" id="CHEBI:597326"/>
    </ligand>
</feature>
<feature type="binding site" evidence="4">
    <location>
        <position position="292"/>
    </location>
    <ligand>
        <name>pyridoxal 5'-phosphate</name>
        <dbReference type="ChEBI" id="CHEBI:597326"/>
    </ligand>
</feature>
<dbReference type="GO" id="GO:0043420">
    <property type="term" value="P:anthranilate metabolic process"/>
    <property type="evidence" value="ECO:0007669"/>
    <property type="project" value="TreeGrafter"/>
</dbReference>
<dbReference type="EC" id="3.7.1.3" evidence="4 5"/>
<accession>A0A1Y0IQB0</accession>
<feature type="binding site" evidence="4">
    <location>
        <position position="101"/>
    </location>
    <ligand>
        <name>pyridoxal 5'-phosphate</name>
        <dbReference type="ChEBI" id="CHEBI:597326"/>
    </ligand>
</feature>
<feature type="modified residue" description="N6-(pyridoxal phosphate)lysine" evidence="4">
    <location>
        <position position="236"/>
    </location>
</feature>
<feature type="binding site" evidence="4">
    <location>
        <begin position="129"/>
        <end position="132"/>
    </location>
    <ligand>
        <name>pyridoxal 5'-phosphate</name>
        <dbReference type="ChEBI" id="CHEBI:597326"/>
    </ligand>
</feature>
<dbReference type="PANTHER" id="PTHR14084">
    <property type="entry name" value="KYNURENINASE"/>
    <property type="match status" value="1"/>
</dbReference>
<keyword evidence="3 4" id="KW-0663">Pyridoxal phosphate</keyword>
<dbReference type="Pfam" id="PF22580">
    <property type="entry name" value="KYNU_C"/>
    <property type="match status" value="1"/>
</dbReference>
<evidence type="ECO:0000256" key="2">
    <source>
        <dbReference type="ARBA" id="ARBA00022801"/>
    </source>
</evidence>
<dbReference type="KEGG" id="tum:CBW65_18810"/>
<dbReference type="Proteomes" id="UP000195437">
    <property type="component" value="Chromosome"/>
</dbReference>
<dbReference type="GO" id="GO:0019805">
    <property type="term" value="P:quinolinate biosynthetic process"/>
    <property type="evidence" value="ECO:0007669"/>
    <property type="project" value="UniProtKB-UniRule"/>
</dbReference>
<dbReference type="InterPro" id="IPR015421">
    <property type="entry name" value="PyrdxlP-dep_Trfase_major"/>
</dbReference>
<evidence type="ECO:0000256" key="6">
    <source>
        <dbReference type="PIRNR" id="PIRNR038800"/>
    </source>
</evidence>
<evidence type="ECO:0000256" key="5">
    <source>
        <dbReference type="NCBIfam" id="TIGR01814"/>
    </source>
</evidence>
<evidence type="ECO:0000313" key="7">
    <source>
        <dbReference type="EMBL" id="ARU62792.1"/>
    </source>
</evidence>
<dbReference type="Gene3D" id="3.40.640.10">
    <property type="entry name" value="Type I PLP-dependent aspartate aminotransferase-like (Major domain)"/>
    <property type="match status" value="1"/>
</dbReference>
<comment type="subunit">
    <text evidence="4 6">Homodimer.</text>
</comment>
<comment type="pathway">
    <text evidence="4 6">Amino-acid degradation; L-kynurenine degradation; L-alanine and anthranilate from L-kynurenine: step 1/1.</text>
</comment>
<keyword evidence="2 4" id="KW-0378">Hydrolase</keyword>
<dbReference type="AlphaFoldDB" id="A0A1Y0IQB0"/>
<dbReference type="UniPathway" id="UPA00253">
    <property type="reaction ID" value="UER00329"/>
</dbReference>
<keyword evidence="1 4" id="KW-0662">Pyridine nucleotide biosynthesis</keyword>
<comment type="pathway">
    <text evidence="4 6">Cofactor biosynthesis; NAD(+) biosynthesis; quinolinate from L-kynurenine: step 2/3.</text>
</comment>
<feature type="binding site" evidence="4">
    <location>
        <position position="210"/>
    </location>
    <ligand>
        <name>pyridoxal 5'-phosphate</name>
        <dbReference type="ChEBI" id="CHEBI:597326"/>
    </ligand>
</feature>
<dbReference type="GO" id="GO:0005737">
    <property type="term" value="C:cytoplasm"/>
    <property type="evidence" value="ECO:0007669"/>
    <property type="project" value="UniProtKB-UniRule"/>
</dbReference>
<dbReference type="HAMAP" id="MF_01970">
    <property type="entry name" value="Kynureninase"/>
    <property type="match status" value="1"/>
</dbReference>
<dbReference type="EMBL" id="CP021434">
    <property type="protein sequence ID" value="ARU62792.1"/>
    <property type="molecule type" value="Genomic_DNA"/>
</dbReference>
<feature type="binding site" evidence="4">
    <location>
        <position position="264"/>
    </location>
    <ligand>
        <name>pyridoxal 5'-phosphate</name>
        <dbReference type="ChEBI" id="CHEBI:597326"/>
    </ligand>
</feature>
<reference evidence="8" key="1">
    <citation type="submission" date="2017-05" db="EMBL/GenBank/DDBJ databases">
        <authorList>
            <person name="Sung H."/>
        </authorList>
    </citation>
    <scope>NUCLEOTIDE SEQUENCE [LARGE SCALE GENOMIC DNA]</scope>
    <source>
        <strain evidence="8">AR23208</strain>
    </source>
</reference>
<dbReference type="SUPFAM" id="SSF53383">
    <property type="entry name" value="PLP-dependent transferases"/>
    <property type="match status" value="1"/>
</dbReference>
<protein>
    <recommendedName>
        <fullName evidence="4 5">Kynureninase</fullName>
        <ecNumber evidence="4 5">3.7.1.3</ecNumber>
    </recommendedName>
    <alternativeName>
        <fullName evidence="4">L-kynurenine hydrolase</fullName>
    </alternativeName>
</protein>
<dbReference type="Gene3D" id="3.90.1150.10">
    <property type="entry name" value="Aspartate Aminotransferase, domain 1"/>
    <property type="match status" value="1"/>
</dbReference>
<dbReference type="GO" id="GO:0097053">
    <property type="term" value="P:L-kynurenine catabolic process"/>
    <property type="evidence" value="ECO:0007669"/>
    <property type="project" value="UniProtKB-UniRule"/>
</dbReference>
<keyword evidence="8" id="KW-1185">Reference proteome</keyword>
<comment type="cofactor">
    <cofactor evidence="4 6">
        <name>pyridoxal 5'-phosphate</name>
        <dbReference type="ChEBI" id="CHEBI:597326"/>
    </cofactor>
</comment>
<dbReference type="OrthoDB" id="9812626at2"/>
<comment type="function">
    <text evidence="4 6">Catalyzes the cleavage of L-kynurenine (L-Kyn) and L-3-hydroxykynurenine (L-3OHKyn) into anthranilic acid (AA) and 3-hydroxyanthranilic acid (3-OHAA), respectively.</text>
</comment>
<evidence type="ECO:0000313" key="8">
    <source>
        <dbReference type="Proteomes" id="UP000195437"/>
    </source>
</evidence>
<dbReference type="GO" id="GO:0009435">
    <property type="term" value="P:NAD+ biosynthetic process"/>
    <property type="evidence" value="ECO:0007669"/>
    <property type="project" value="UniProtKB-UniRule"/>
</dbReference>
<dbReference type="RefSeq" id="WP_087458142.1">
    <property type="nucleotide sequence ID" value="NZ_CP021434.1"/>
</dbReference>
<dbReference type="InterPro" id="IPR015424">
    <property type="entry name" value="PyrdxlP-dep_Trfase"/>
</dbReference>